<dbReference type="EMBL" id="SPHZ02000005">
    <property type="protein sequence ID" value="KAF0917296.1"/>
    <property type="molecule type" value="Genomic_DNA"/>
</dbReference>
<gene>
    <name evidence="1" type="ORF">E2562_017472</name>
</gene>
<evidence type="ECO:0000313" key="1">
    <source>
        <dbReference type="EMBL" id="KAF0917296.1"/>
    </source>
</evidence>
<sequence>MAFSTIGLGLSCRRRVDGIIVIVHIRRLTTSVLAHVRIGTTYDMFKEAFQARGLVGDDSEWYFSLMKLFDTEAQMPYSMIRHLNQSSFKWEVVVRIGRLWHHADQKDEANVFHVGLIMIDECPHPTSPQWSACFTITTFSGIVYDSVVALLYIAHLPQSGI</sequence>
<dbReference type="Proteomes" id="UP000479710">
    <property type="component" value="Unassembled WGS sequence"/>
</dbReference>
<comment type="caution">
    <text evidence="1">The sequence shown here is derived from an EMBL/GenBank/DDBJ whole genome shotgun (WGS) entry which is preliminary data.</text>
</comment>
<proteinExistence type="predicted"/>
<organism evidence="1 2">
    <name type="scientific">Oryza meyeriana var. granulata</name>
    <dbReference type="NCBI Taxonomy" id="110450"/>
    <lineage>
        <taxon>Eukaryota</taxon>
        <taxon>Viridiplantae</taxon>
        <taxon>Streptophyta</taxon>
        <taxon>Embryophyta</taxon>
        <taxon>Tracheophyta</taxon>
        <taxon>Spermatophyta</taxon>
        <taxon>Magnoliopsida</taxon>
        <taxon>Liliopsida</taxon>
        <taxon>Poales</taxon>
        <taxon>Poaceae</taxon>
        <taxon>BOP clade</taxon>
        <taxon>Oryzoideae</taxon>
        <taxon>Oryzeae</taxon>
        <taxon>Oryzinae</taxon>
        <taxon>Oryza</taxon>
        <taxon>Oryza meyeriana</taxon>
    </lineage>
</organism>
<evidence type="ECO:0000313" key="2">
    <source>
        <dbReference type="Proteomes" id="UP000479710"/>
    </source>
</evidence>
<keyword evidence="2" id="KW-1185">Reference proteome</keyword>
<reference evidence="1 2" key="1">
    <citation type="submission" date="2019-11" db="EMBL/GenBank/DDBJ databases">
        <title>Whole genome sequence of Oryza granulata.</title>
        <authorList>
            <person name="Li W."/>
        </authorList>
    </citation>
    <scope>NUCLEOTIDE SEQUENCE [LARGE SCALE GENOMIC DNA]</scope>
    <source>
        <strain evidence="2">cv. Menghai</strain>
        <tissue evidence="1">Leaf</tissue>
    </source>
</reference>
<name>A0A6G1DY36_9ORYZ</name>
<protein>
    <submittedName>
        <fullName evidence="1">Uncharacterized protein</fullName>
    </submittedName>
</protein>
<dbReference type="AlphaFoldDB" id="A0A6G1DY36"/>
<accession>A0A6G1DY36</accession>